<accession>A0A1B4XDC9</accession>
<dbReference type="InParanoid" id="A0A1B4XDC9"/>
<dbReference type="AlphaFoldDB" id="A0A1B4XDC9"/>
<evidence type="ECO:0000313" key="1">
    <source>
        <dbReference type="EMBL" id="BAV32814.1"/>
    </source>
</evidence>
<sequence>MNTGDKQALAEQAYQKALRYELDYGCCPQCVLAVIQETVGIVDDNTIKASHGLSGGGGLMGQGACGALSGGLMALSAKYGRERHKLDAGRGINNFRKSRELVERFRQEFGGVTCEELQKQFTGRTYDMWNAEEYKAFDRARGTQCAHATATVTRWLVEML</sequence>
<dbReference type="InterPro" id="IPR010181">
    <property type="entry name" value="CGCAxxGCC_motif"/>
</dbReference>
<dbReference type="RefSeq" id="WP_096359666.1">
    <property type="nucleotide sequence ID" value="NZ_AP014879.1"/>
</dbReference>
<organism evidence="1 2">
    <name type="scientific">Sulfuricaulis limicola</name>
    <dbReference type="NCBI Taxonomy" id="1620215"/>
    <lineage>
        <taxon>Bacteria</taxon>
        <taxon>Pseudomonadati</taxon>
        <taxon>Pseudomonadota</taxon>
        <taxon>Gammaproteobacteria</taxon>
        <taxon>Acidiferrobacterales</taxon>
        <taxon>Acidiferrobacteraceae</taxon>
        <taxon>Sulfuricaulis</taxon>
    </lineage>
</organism>
<name>A0A1B4XDC9_9GAMM</name>
<evidence type="ECO:0000313" key="2">
    <source>
        <dbReference type="Proteomes" id="UP000243180"/>
    </source>
</evidence>
<evidence type="ECO:0008006" key="3">
    <source>
        <dbReference type="Google" id="ProtNLM"/>
    </source>
</evidence>
<dbReference type="EMBL" id="AP014879">
    <property type="protein sequence ID" value="BAV32814.1"/>
    <property type="molecule type" value="Genomic_DNA"/>
</dbReference>
<keyword evidence="2" id="KW-1185">Reference proteome</keyword>
<dbReference type="KEGG" id="slim:SCL_0492"/>
<reference evidence="1 2" key="1">
    <citation type="submission" date="2015-05" db="EMBL/GenBank/DDBJ databases">
        <title>Complete genome sequence of a sulfur-oxidizing gammaproteobacterium strain HA5.</title>
        <authorList>
            <person name="Miura A."/>
            <person name="Kojima H."/>
            <person name="Fukui M."/>
        </authorList>
    </citation>
    <scope>NUCLEOTIDE SEQUENCE [LARGE SCALE GENOMIC DNA]</scope>
    <source>
        <strain evidence="1 2">HA5</strain>
    </source>
</reference>
<dbReference type="Pfam" id="PF09719">
    <property type="entry name" value="C_GCAxxG_C_C"/>
    <property type="match status" value="1"/>
</dbReference>
<dbReference type="OrthoDB" id="7062642at2"/>
<proteinExistence type="predicted"/>
<protein>
    <recommendedName>
        <fullName evidence="3">C_GCAxxG_C_C family protein</fullName>
    </recommendedName>
</protein>
<dbReference type="NCBIfam" id="TIGR01909">
    <property type="entry name" value="C_GCAxxG_C_C"/>
    <property type="match status" value="1"/>
</dbReference>
<gene>
    <name evidence="1" type="ORF">SCL_0492</name>
</gene>
<dbReference type="Proteomes" id="UP000243180">
    <property type="component" value="Chromosome"/>
</dbReference>